<comment type="caution">
    <text evidence="1">The sequence shown here is derived from an EMBL/GenBank/DDBJ whole genome shotgun (WGS) entry which is preliminary data.</text>
</comment>
<reference evidence="1 2" key="1">
    <citation type="journal article" date="2022" name="Hortic Res">
        <title>A haplotype resolved chromosomal level avocado genome allows analysis of novel avocado genes.</title>
        <authorList>
            <person name="Nath O."/>
            <person name="Fletcher S.J."/>
            <person name="Hayward A."/>
            <person name="Shaw L.M."/>
            <person name="Masouleh A.K."/>
            <person name="Furtado A."/>
            <person name="Henry R.J."/>
            <person name="Mitter N."/>
        </authorList>
    </citation>
    <scope>NUCLEOTIDE SEQUENCE [LARGE SCALE GENOMIC DNA]</scope>
    <source>
        <strain evidence="2">cv. Hass</strain>
    </source>
</reference>
<accession>A0ACC2M5H6</accession>
<name>A0ACC2M5H6_PERAE</name>
<protein>
    <submittedName>
        <fullName evidence="1">Uncharacterized protein</fullName>
    </submittedName>
</protein>
<keyword evidence="2" id="KW-1185">Reference proteome</keyword>
<gene>
    <name evidence="1" type="ORF">MRB53_017402</name>
</gene>
<sequence>MFSSIRSNENRTLVKEMFRDSNLGRVVDLLQKFSELTLNLLMRMIARKRYCRERMMDLEARRFLEIVQESLAVSGALNLLDYSPVLRWIGFKGVEKRMVGLVKRRDELLQGLIDAHRRTKKDNTFDSGEETKKRKTLIDVQLSLQGREPEFCTDNMIKGIIVVSDIQVGKDRFLDESDLEELPYLQCVINETLRLYPANPLLIPHESSEDCTLGGLHVPRGMMLLVNPWAIHRVPNLWADPTSFKPERFEGVTKDNEGLNFKLLPFGYGRRSCPAMVMSMKVLGLALGTLIQCFEWDGVGEEKVDMMEGGGITMPKVQPLEAMYRPYVDMVDLLSRL</sequence>
<dbReference type="EMBL" id="CM056813">
    <property type="protein sequence ID" value="KAJ8640708.1"/>
    <property type="molecule type" value="Genomic_DNA"/>
</dbReference>
<evidence type="ECO:0000313" key="2">
    <source>
        <dbReference type="Proteomes" id="UP001234297"/>
    </source>
</evidence>
<dbReference type="Proteomes" id="UP001234297">
    <property type="component" value="Chromosome 5"/>
</dbReference>
<organism evidence="1 2">
    <name type="scientific">Persea americana</name>
    <name type="common">Avocado</name>
    <dbReference type="NCBI Taxonomy" id="3435"/>
    <lineage>
        <taxon>Eukaryota</taxon>
        <taxon>Viridiplantae</taxon>
        <taxon>Streptophyta</taxon>
        <taxon>Embryophyta</taxon>
        <taxon>Tracheophyta</taxon>
        <taxon>Spermatophyta</taxon>
        <taxon>Magnoliopsida</taxon>
        <taxon>Magnoliidae</taxon>
        <taxon>Laurales</taxon>
        <taxon>Lauraceae</taxon>
        <taxon>Persea</taxon>
    </lineage>
</organism>
<proteinExistence type="predicted"/>
<evidence type="ECO:0000313" key="1">
    <source>
        <dbReference type="EMBL" id="KAJ8640708.1"/>
    </source>
</evidence>